<accession>A0A2M7G2K3</accession>
<evidence type="ECO:0000313" key="2">
    <source>
        <dbReference type="EMBL" id="PIW16026.1"/>
    </source>
</evidence>
<dbReference type="AlphaFoldDB" id="A0A2M7G2K3"/>
<evidence type="ECO:0000313" key="3">
    <source>
        <dbReference type="Proteomes" id="UP000231019"/>
    </source>
</evidence>
<dbReference type="PANTHER" id="PTHR43685">
    <property type="entry name" value="GLYCOSYLTRANSFERASE"/>
    <property type="match status" value="1"/>
</dbReference>
<proteinExistence type="predicted"/>
<dbReference type="Pfam" id="PF00535">
    <property type="entry name" value="Glycos_transf_2"/>
    <property type="match status" value="1"/>
</dbReference>
<feature type="domain" description="Glycosyltransferase 2-like" evidence="1">
    <location>
        <begin position="16"/>
        <end position="153"/>
    </location>
</feature>
<dbReference type="Proteomes" id="UP000231019">
    <property type="component" value="Unassembled WGS sequence"/>
</dbReference>
<dbReference type="CDD" id="cd00761">
    <property type="entry name" value="Glyco_tranf_GTA_type"/>
    <property type="match status" value="1"/>
</dbReference>
<dbReference type="PANTHER" id="PTHR43685:SF2">
    <property type="entry name" value="GLYCOSYLTRANSFERASE 2-LIKE DOMAIN-CONTAINING PROTEIN"/>
    <property type="match status" value="1"/>
</dbReference>
<dbReference type="Gene3D" id="3.90.550.10">
    <property type="entry name" value="Spore Coat Polysaccharide Biosynthesis Protein SpsA, Chain A"/>
    <property type="match status" value="1"/>
</dbReference>
<sequence length="571" mass="65950">MSTGSLQTVNSRVALLMVTWNQADHLPTALDSLLNQNHQLFTLTLVINGKDSETNKILERYTDPRIKTVQIHPKQGFISALNLAFQHSKPASFYAIVYASCFYSPMYLNLLLLSLLRNPSAGGVYCPTHHGPPGSHFPIHSEPEYRYLELLSRNFIGKGVLFRNDIFKQAGGIFVSEKQGLWETWKRMAQFKPFLFYPETLMRIAPNRYEDENTHYEPILEKDILPHFKVRCLILERENIDFEFLRQLRASGHEILTTHPKEGIPDVIVIGSLLQLDQAVRLAQRLFLPVLFVTNQDSDLAHIYYTQPPLMRGFSFATSSPEIVNRLKQIDQQEPLRYFPEMKVQDFNKQLAQMPMLLTRFKTTLLVRSYSNPLYLKNTLQWLMRLNHPEEWGELLIFCPEAHPETIAWLKTQAYTWYAPQSKEYYPELLYLLQQMRTNLVLGIDAGVLIPPEWFLKALPHLSNPKVGMVSSLLHNSEIPDQRLPFPIHSLQQFEQTWQHYRKSKNVAKVEAFPLLSDSLFLMRKNVLERVLIAGPRVSPLGYPATLAHLLGKLGYARLLTRETAAFNLLL</sequence>
<dbReference type="InterPro" id="IPR050834">
    <property type="entry name" value="Glycosyltransf_2"/>
</dbReference>
<organism evidence="2 3">
    <name type="scientific">bacterium (Candidatus Blackallbacteria) CG17_big_fil_post_rev_8_21_14_2_50_48_46</name>
    <dbReference type="NCBI Taxonomy" id="2014261"/>
    <lineage>
        <taxon>Bacteria</taxon>
        <taxon>Candidatus Blackallbacteria</taxon>
    </lineage>
</organism>
<comment type="caution">
    <text evidence="2">The sequence shown here is derived from an EMBL/GenBank/DDBJ whole genome shotgun (WGS) entry which is preliminary data.</text>
</comment>
<evidence type="ECO:0000259" key="1">
    <source>
        <dbReference type="Pfam" id="PF00535"/>
    </source>
</evidence>
<dbReference type="SUPFAM" id="SSF53448">
    <property type="entry name" value="Nucleotide-diphospho-sugar transferases"/>
    <property type="match status" value="2"/>
</dbReference>
<name>A0A2M7G2K3_9BACT</name>
<dbReference type="EMBL" id="PFFQ01000041">
    <property type="protein sequence ID" value="PIW16026.1"/>
    <property type="molecule type" value="Genomic_DNA"/>
</dbReference>
<gene>
    <name evidence="2" type="ORF">COW36_15045</name>
</gene>
<protein>
    <recommendedName>
        <fullName evidence="1">Glycosyltransferase 2-like domain-containing protein</fullName>
    </recommendedName>
</protein>
<dbReference type="InterPro" id="IPR029044">
    <property type="entry name" value="Nucleotide-diphossugar_trans"/>
</dbReference>
<reference evidence="2 3" key="1">
    <citation type="submission" date="2017-09" db="EMBL/GenBank/DDBJ databases">
        <title>Depth-based differentiation of microbial function through sediment-hosted aquifers and enrichment of novel symbionts in the deep terrestrial subsurface.</title>
        <authorList>
            <person name="Probst A.J."/>
            <person name="Ladd B."/>
            <person name="Jarett J.K."/>
            <person name="Geller-Mcgrath D.E."/>
            <person name="Sieber C.M."/>
            <person name="Emerson J.B."/>
            <person name="Anantharaman K."/>
            <person name="Thomas B.C."/>
            <person name="Malmstrom R."/>
            <person name="Stieglmeier M."/>
            <person name="Klingl A."/>
            <person name="Woyke T."/>
            <person name="Ryan C.M."/>
            <person name="Banfield J.F."/>
        </authorList>
    </citation>
    <scope>NUCLEOTIDE SEQUENCE [LARGE SCALE GENOMIC DNA]</scope>
    <source>
        <strain evidence="2">CG17_big_fil_post_rev_8_21_14_2_50_48_46</strain>
    </source>
</reference>
<dbReference type="InterPro" id="IPR001173">
    <property type="entry name" value="Glyco_trans_2-like"/>
</dbReference>